<dbReference type="EMBL" id="CP017603">
    <property type="protein sequence ID" value="AOY76893.1"/>
    <property type="molecule type" value="Genomic_DNA"/>
</dbReference>
<dbReference type="Proteomes" id="UP000177894">
    <property type="component" value="Chromosome"/>
</dbReference>
<organism evidence="1 2">
    <name type="scientific">Clostridium formicaceticum</name>
    <dbReference type="NCBI Taxonomy" id="1497"/>
    <lineage>
        <taxon>Bacteria</taxon>
        <taxon>Bacillati</taxon>
        <taxon>Bacillota</taxon>
        <taxon>Clostridia</taxon>
        <taxon>Eubacteriales</taxon>
        <taxon>Clostridiaceae</taxon>
        <taxon>Clostridium</taxon>
    </lineage>
</organism>
<reference evidence="1 2" key="1">
    <citation type="submission" date="2016-10" db="EMBL/GenBank/DDBJ databases">
        <title>Complete Genome Sequence of Acetogen Clostridium formicoaceticum ATCC 27076.</title>
        <authorList>
            <person name="Bao T."/>
            <person name="Cheng C."/>
            <person name="Zhao J."/>
            <person name="Yang S.-T."/>
            <person name="Wang J."/>
            <person name="Wang M."/>
        </authorList>
    </citation>
    <scope>NUCLEOTIDE SEQUENCE [LARGE SCALE GENOMIC DNA]</scope>
    <source>
        <strain evidence="1 2">ATCC 27076</strain>
    </source>
</reference>
<accession>A0ABM6EUX9</accession>
<protein>
    <recommendedName>
        <fullName evidence="3">DUF3102 domain-containing protein</fullName>
    </recommendedName>
</protein>
<proteinExistence type="predicted"/>
<sequence length="90" mass="10624">MREIVGRAYTDLGRELKEAQDKLAQHGYGCFGEWLESIGFKQRNAYRLIERYEKLILPNWHNRELLEDLPVSLTYEISKPSADQELKQKV</sequence>
<dbReference type="RefSeq" id="WP_070969288.1">
    <property type="nucleotide sequence ID" value="NZ_CP017603.1"/>
</dbReference>
<name>A0ABM6EUX9_9CLOT</name>
<evidence type="ECO:0000313" key="2">
    <source>
        <dbReference type="Proteomes" id="UP000177894"/>
    </source>
</evidence>
<keyword evidence="2" id="KW-1185">Reference proteome</keyword>
<evidence type="ECO:0000313" key="1">
    <source>
        <dbReference type="EMBL" id="AOY76893.1"/>
    </source>
</evidence>
<gene>
    <name evidence="1" type="ORF">BJL90_14145</name>
</gene>
<evidence type="ECO:0008006" key="3">
    <source>
        <dbReference type="Google" id="ProtNLM"/>
    </source>
</evidence>